<evidence type="ECO:0000313" key="4">
    <source>
        <dbReference type="Proteomes" id="UP000176186"/>
    </source>
</evidence>
<dbReference type="GO" id="GO:0005829">
    <property type="term" value="C:cytosol"/>
    <property type="evidence" value="ECO:0007669"/>
    <property type="project" value="TreeGrafter"/>
</dbReference>
<dbReference type="PANTHER" id="PTHR47396">
    <property type="entry name" value="TYPE I RESTRICTION ENZYME ECOKI R PROTEIN"/>
    <property type="match status" value="1"/>
</dbReference>
<dbReference type="CDD" id="cd18799">
    <property type="entry name" value="SF2_C_EcoAI-like"/>
    <property type="match status" value="1"/>
</dbReference>
<dbReference type="EMBL" id="MFKE01000016">
    <property type="protein sequence ID" value="OGG35330.1"/>
    <property type="molecule type" value="Genomic_DNA"/>
</dbReference>
<evidence type="ECO:0000313" key="3">
    <source>
        <dbReference type="EMBL" id="OGG35330.1"/>
    </source>
</evidence>
<name>A0A1F6BEK7_9BACT</name>
<dbReference type="PROSITE" id="PS51192">
    <property type="entry name" value="HELICASE_ATP_BIND_1"/>
    <property type="match status" value="1"/>
</dbReference>
<dbReference type="Pfam" id="PF04851">
    <property type="entry name" value="ResIII"/>
    <property type="match status" value="1"/>
</dbReference>
<gene>
    <name evidence="3" type="ORF">A2363_02870</name>
</gene>
<dbReference type="GO" id="GO:0009307">
    <property type="term" value="P:DNA restriction-modification system"/>
    <property type="evidence" value="ECO:0007669"/>
    <property type="project" value="UniProtKB-KW"/>
</dbReference>
<reference evidence="3 4" key="1">
    <citation type="journal article" date="2016" name="Nat. Commun.">
        <title>Thousands of microbial genomes shed light on interconnected biogeochemical processes in an aquifer system.</title>
        <authorList>
            <person name="Anantharaman K."/>
            <person name="Brown C.T."/>
            <person name="Hug L.A."/>
            <person name="Sharon I."/>
            <person name="Castelle C.J."/>
            <person name="Probst A.J."/>
            <person name="Thomas B.C."/>
            <person name="Singh A."/>
            <person name="Wilkins M.J."/>
            <person name="Karaoz U."/>
            <person name="Brodie E.L."/>
            <person name="Williams K.H."/>
            <person name="Hubbard S.S."/>
            <person name="Banfield J.F."/>
        </authorList>
    </citation>
    <scope>NUCLEOTIDE SEQUENCE [LARGE SCALE GENOMIC DNA]</scope>
</reference>
<dbReference type="Pfam" id="PF08463">
    <property type="entry name" value="EcoEI_R_C"/>
    <property type="match status" value="1"/>
</dbReference>
<dbReference type="SUPFAM" id="SSF52540">
    <property type="entry name" value="P-loop containing nucleoside triphosphate hydrolases"/>
    <property type="match status" value="2"/>
</dbReference>
<proteinExistence type="predicted"/>
<dbReference type="Gene3D" id="3.90.1570.30">
    <property type="match status" value="1"/>
</dbReference>
<dbReference type="InterPro" id="IPR050742">
    <property type="entry name" value="Helicase_Restrict-Modif_Enz"/>
</dbReference>
<dbReference type="STRING" id="1798401.A2363_02870"/>
<feature type="domain" description="Helicase C-terminal" evidence="2">
    <location>
        <begin position="376"/>
        <end position="551"/>
    </location>
</feature>
<comment type="caution">
    <text evidence="3">The sequence shown here is derived from an EMBL/GenBank/DDBJ whole genome shotgun (WGS) entry which is preliminary data.</text>
</comment>
<dbReference type="GO" id="GO:0003677">
    <property type="term" value="F:DNA binding"/>
    <property type="evidence" value="ECO:0007669"/>
    <property type="project" value="UniProtKB-KW"/>
</dbReference>
<organism evidence="3 4">
    <name type="scientific">Candidatus Gottesmanbacteria bacterium RIFOXYB1_FULL_47_11</name>
    <dbReference type="NCBI Taxonomy" id="1798401"/>
    <lineage>
        <taxon>Bacteria</taxon>
        <taxon>Candidatus Gottesmaniibacteriota</taxon>
    </lineage>
</organism>
<dbReference type="InterPro" id="IPR001650">
    <property type="entry name" value="Helicase_C-like"/>
</dbReference>
<dbReference type="PANTHER" id="PTHR47396:SF1">
    <property type="entry name" value="ATP-DEPENDENT HELICASE IRC3-RELATED"/>
    <property type="match status" value="1"/>
</dbReference>
<dbReference type="Pfam" id="PF00271">
    <property type="entry name" value="Helicase_C"/>
    <property type="match status" value="1"/>
</dbReference>
<dbReference type="InterPro" id="IPR013670">
    <property type="entry name" value="EcoEI_R_C_dom"/>
</dbReference>
<dbReference type="AlphaFoldDB" id="A0A1F6BEK7"/>
<dbReference type="SMART" id="SM00487">
    <property type="entry name" value="DEXDc"/>
    <property type="match status" value="1"/>
</dbReference>
<dbReference type="Proteomes" id="UP000176186">
    <property type="component" value="Unassembled WGS sequence"/>
</dbReference>
<dbReference type="Pfam" id="PF13588">
    <property type="entry name" value="HSDR_N_2"/>
    <property type="match status" value="1"/>
</dbReference>
<dbReference type="InterPro" id="IPR014001">
    <property type="entry name" value="Helicase_ATP-bd"/>
</dbReference>
<dbReference type="Gene3D" id="3.40.50.300">
    <property type="entry name" value="P-loop containing nucleotide triphosphate hydrolases"/>
    <property type="match status" value="2"/>
</dbReference>
<dbReference type="PROSITE" id="PS51194">
    <property type="entry name" value="HELICASE_CTER"/>
    <property type="match status" value="1"/>
</dbReference>
<feature type="domain" description="Helicase ATP-binding" evidence="1">
    <location>
        <begin position="162"/>
        <end position="313"/>
    </location>
</feature>
<dbReference type="GO" id="GO:0005524">
    <property type="term" value="F:ATP binding"/>
    <property type="evidence" value="ECO:0007669"/>
    <property type="project" value="UniProtKB-KW"/>
</dbReference>
<dbReference type="InterPro" id="IPR027417">
    <property type="entry name" value="P-loop_NTPase"/>
</dbReference>
<accession>A0A1F6BEK7</accession>
<dbReference type="InterPro" id="IPR029464">
    <property type="entry name" value="HSDR_N"/>
</dbReference>
<sequence length="740" mass="85423">MADQTSSSTEADARIIVDRLLREAGWDIEDKNQVTTEESIKDGRADYLLLDNRSRPLAVVETKRFSKDAYSAKEQAETYAKELQAPFIFLSNGTDTYFWDYNQADARLVGSFFSRFDLERISTLRKYQKPLSTIPIPDKFFFRGNEITVRPYQKEVLQAVDTAIQGNKRRLLVEMATGTGKTLVAAMMIKRLFQAGLVERVLFLVDRIELANQAKETFDDYLSEYPSIVLYGGKRSKEGQIVIGTLPTIQSQIDAFTSGYFDLVITDECHRSIYSIYRSLILHFDAIHIGLTATPSNLIDRNTYEFFGCWNPLTRKGEPTYIYGIRQGINDGYLAPYKVYHARSKISLEGIKWQGEDYEPQDLERTVSVEDRNKLFVQEFKDNEEKRGGDHPRKTIVFAITKKHASQLTRFFNELYPEFKGKYAEIITTDTFDPLRAIKRFKKEPLPVIAVSVAMLDTGFDYPAVENIVMCRPTRSPIFYQQMRGRGSRVCAEIDKKEFLIYDFVGNAEYFNDEGYDPFEQKKTATRIPREEVLKEEPLEEEIPEHIVRQFVTIPLGQAPDEWVERKYIEFGPEGEKVDAREYKDRFAEEVKKLSDVNDIVIKLKQQKDVTDDEVKELGELLNHPEYFFNENNLRLAYDQPTGNLVEFVKSALGLHKFPSKEERVSRAFDAWIIQRNFAPEQVRILRMLKNQFLAGSKADISDFNRPPISQYGGLQYAVKTFGEDGLKQVVEDLQQGVFQ</sequence>
<evidence type="ECO:0000259" key="2">
    <source>
        <dbReference type="PROSITE" id="PS51194"/>
    </source>
</evidence>
<dbReference type="GO" id="GO:0009035">
    <property type="term" value="F:type I site-specific deoxyribonuclease activity"/>
    <property type="evidence" value="ECO:0007669"/>
    <property type="project" value="UniProtKB-EC"/>
</dbReference>
<dbReference type="InterPro" id="IPR006935">
    <property type="entry name" value="Helicase/UvrB_N"/>
</dbReference>
<evidence type="ECO:0000259" key="1">
    <source>
        <dbReference type="PROSITE" id="PS51192"/>
    </source>
</evidence>
<dbReference type="CDD" id="cd18032">
    <property type="entry name" value="DEXHc_RE_I_III_res"/>
    <property type="match status" value="1"/>
</dbReference>
<protein>
    <submittedName>
        <fullName evidence="3">Uncharacterized protein</fullName>
    </submittedName>
</protein>